<keyword evidence="1" id="KW-1133">Transmembrane helix</keyword>
<organism evidence="2 3">
    <name type="scientific">Salinimonas iocasae</name>
    <dbReference type="NCBI Taxonomy" id="2572577"/>
    <lineage>
        <taxon>Bacteria</taxon>
        <taxon>Pseudomonadati</taxon>
        <taxon>Pseudomonadota</taxon>
        <taxon>Gammaproteobacteria</taxon>
        <taxon>Alteromonadales</taxon>
        <taxon>Alteromonadaceae</taxon>
        <taxon>Alteromonas/Salinimonas group</taxon>
        <taxon>Salinimonas</taxon>
    </lineage>
</organism>
<keyword evidence="3" id="KW-1185">Reference proteome</keyword>
<dbReference type="KEGG" id="salk:FBQ74_13685"/>
<dbReference type="EMBL" id="CP039852">
    <property type="protein sequence ID" value="QCZ94453.1"/>
    <property type="molecule type" value="Genomic_DNA"/>
</dbReference>
<protein>
    <submittedName>
        <fullName evidence="2">3-phosphoshikimate 1-carboxyvinyltransferase</fullName>
    </submittedName>
</protein>
<accession>A0A5B7YGP3</accession>
<reference evidence="2 3" key="1">
    <citation type="submission" date="2019-04" db="EMBL/GenBank/DDBJ databases">
        <title>Salinimonas iocasae sp. nov., a halophilic bacterium isolated from the outer tube casing of tubeworms in Okinawa Trough.</title>
        <authorList>
            <person name="Zhang H."/>
            <person name="Wang H."/>
            <person name="Li C."/>
        </authorList>
    </citation>
    <scope>NUCLEOTIDE SEQUENCE [LARGE SCALE GENOMIC DNA]</scope>
    <source>
        <strain evidence="2 3">KX18D6</strain>
    </source>
</reference>
<dbReference type="OrthoDB" id="6264467at2"/>
<keyword evidence="1" id="KW-0812">Transmembrane</keyword>
<gene>
    <name evidence="2" type="ORF">FBQ74_13685</name>
</gene>
<keyword evidence="2" id="KW-0808">Transferase</keyword>
<sequence>MYKIKHSGAQLPAVQRLLSKMPQDVADSFTEEQLESLAQSIGTARWKTHKLDWRVTIKLWRHRYYLVLLAGRNRRQPSRLHQTIGKTWLALMICIFLTISVLLGLVCLYVLKSALGINLFETFSLGIWH</sequence>
<dbReference type="Proteomes" id="UP000304912">
    <property type="component" value="Chromosome"/>
</dbReference>
<name>A0A5B7YGP3_9ALTE</name>
<dbReference type="AlphaFoldDB" id="A0A5B7YGP3"/>
<keyword evidence="1" id="KW-0472">Membrane</keyword>
<feature type="transmembrane region" description="Helical" evidence="1">
    <location>
        <begin position="88"/>
        <end position="111"/>
    </location>
</feature>
<evidence type="ECO:0000256" key="1">
    <source>
        <dbReference type="SAM" id="Phobius"/>
    </source>
</evidence>
<evidence type="ECO:0000313" key="3">
    <source>
        <dbReference type="Proteomes" id="UP000304912"/>
    </source>
</evidence>
<evidence type="ECO:0000313" key="2">
    <source>
        <dbReference type="EMBL" id="QCZ94453.1"/>
    </source>
</evidence>
<dbReference type="RefSeq" id="WP_139757192.1">
    <property type="nucleotide sequence ID" value="NZ_CP039852.1"/>
</dbReference>
<dbReference type="GO" id="GO:0016740">
    <property type="term" value="F:transferase activity"/>
    <property type="evidence" value="ECO:0007669"/>
    <property type="project" value="UniProtKB-KW"/>
</dbReference>
<proteinExistence type="predicted"/>